<dbReference type="SUPFAM" id="SSF53474">
    <property type="entry name" value="alpha/beta-Hydrolases"/>
    <property type="match status" value="1"/>
</dbReference>
<dbReference type="PANTHER" id="PTHR43798">
    <property type="entry name" value="MONOACYLGLYCEROL LIPASE"/>
    <property type="match status" value="1"/>
</dbReference>
<proteinExistence type="predicted"/>
<name>A0A7X2IPV8_9BURK</name>
<keyword evidence="3" id="KW-1185">Reference proteome</keyword>
<dbReference type="GO" id="GO:0016787">
    <property type="term" value="F:hydrolase activity"/>
    <property type="evidence" value="ECO:0007669"/>
    <property type="project" value="UniProtKB-KW"/>
</dbReference>
<dbReference type="Proteomes" id="UP000446768">
    <property type="component" value="Unassembled WGS sequence"/>
</dbReference>
<organism evidence="2 3">
    <name type="scientific">Pseudoduganella rivuli</name>
    <dbReference type="NCBI Taxonomy" id="2666085"/>
    <lineage>
        <taxon>Bacteria</taxon>
        <taxon>Pseudomonadati</taxon>
        <taxon>Pseudomonadota</taxon>
        <taxon>Betaproteobacteria</taxon>
        <taxon>Burkholderiales</taxon>
        <taxon>Oxalobacteraceae</taxon>
        <taxon>Telluria group</taxon>
        <taxon>Pseudoduganella</taxon>
    </lineage>
</organism>
<dbReference type="EMBL" id="WKJJ01000012">
    <property type="protein sequence ID" value="MRV73855.1"/>
    <property type="molecule type" value="Genomic_DNA"/>
</dbReference>
<evidence type="ECO:0000259" key="1">
    <source>
        <dbReference type="Pfam" id="PF12697"/>
    </source>
</evidence>
<dbReference type="RefSeq" id="WP_154376862.1">
    <property type="nucleotide sequence ID" value="NZ_WKJJ01000012.1"/>
</dbReference>
<gene>
    <name evidence="2" type="ORF">GJ700_19260</name>
</gene>
<dbReference type="AlphaFoldDB" id="A0A7X2IPV8"/>
<keyword evidence="2" id="KW-0378">Hydrolase</keyword>
<reference evidence="2 3" key="1">
    <citation type="submission" date="2019-11" db="EMBL/GenBank/DDBJ databases">
        <title>Novel species isolated from a subtropical stream in China.</title>
        <authorList>
            <person name="Lu H."/>
        </authorList>
    </citation>
    <scope>NUCLEOTIDE SEQUENCE [LARGE SCALE GENOMIC DNA]</scope>
    <source>
        <strain evidence="2 3">FT92W</strain>
    </source>
</reference>
<evidence type="ECO:0000313" key="2">
    <source>
        <dbReference type="EMBL" id="MRV73855.1"/>
    </source>
</evidence>
<dbReference type="PANTHER" id="PTHR43798:SF33">
    <property type="entry name" value="HYDROLASE, PUTATIVE (AFU_ORTHOLOGUE AFUA_2G14860)-RELATED"/>
    <property type="match status" value="1"/>
</dbReference>
<comment type="caution">
    <text evidence="2">The sequence shown here is derived from an EMBL/GenBank/DDBJ whole genome shotgun (WGS) entry which is preliminary data.</text>
</comment>
<dbReference type="InterPro" id="IPR029058">
    <property type="entry name" value="AB_hydrolase_fold"/>
</dbReference>
<dbReference type="Gene3D" id="3.40.50.1820">
    <property type="entry name" value="alpha/beta hydrolase"/>
    <property type="match status" value="1"/>
</dbReference>
<sequence>MKHLPERQLAVIDGQQLAYGVAGQGGPAIVLINGAGGPMQGWFRLFPDVARLGRVFIYDRPGIGASGKPVAPQTAELCVRQLRALLHKAAIPAPYVLVAHSFGGLHANLYARLHPNEVAGVLFLEAAAPEDVGAMKAHAGPVARFVNRVLNAFVKPDPNGEVANETRSVAQIHAAPPFPAIPVTVLSGAKTPPGWAASGDALAARERSQLALAALSPLGRRIRAAGSGHFPQMSEPELVTDAIAALVTASRERV</sequence>
<dbReference type="GO" id="GO:0016020">
    <property type="term" value="C:membrane"/>
    <property type="evidence" value="ECO:0007669"/>
    <property type="project" value="TreeGrafter"/>
</dbReference>
<feature type="domain" description="AB hydrolase-1" evidence="1">
    <location>
        <begin position="29"/>
        <end position="241"/>
    </location>
</feature>
<dbReference type="InterPro" id="IPR050266">
    <property type="entry name" value="AB_hydrolase_sf"/>
</dbReference>
<dbReference type="Pfam" id="PF12697">
    <property type="entry name" value="Abhydrolase_6"/>
    <property type="match status" value="1"/>
</dbReference>
<evidence type="ECO:0000313" key="3">
    <source>
        <dbReference type="Proteomes" id="UP000446768"/>
    </source>
</evidence>
<accession>A0A7X2IPV8</accession>
<dbReference type="InterPro" id="IPR000073">
    <property type="entry name" value="AB_hydrolase_1"/>
</dbReference>
<protein>
    <submittedName>
        <fullName evidence="2">Alpha/beta fold hydrolase</fullName>
    </submittedName>
</protein>